<dbReference type="PANTHER" id="PTHR11054:SF0">
    <property type="entry name" value="6-PHOSPHOGLUCONOLACTONASE"/>
    <property type="match status" value="1"/>
</dbReference>
<dbReference type="GO" id="GO:0017057">
    <property type="term" value="F:6-phosphogluconolactonase activity"/>
    <property type="evidence" value="ECO:0007669"/>
    <property type="project" value="UniProtKB-EC"/>
</dbReference>
<name>A0A3B1E0P1_9ZZZZ</name>
<dbReference type="EC" id="3.1.1.31" evidence="3"/>
<reference evidence="3" key="1">
    <citation type="submission" date="2018-06" db="EMBL/GenBank/DDBJ databases">
        <authorList>
            <person name="Zhirakovskaya E."/>
        </authorList>
    </citation>
    <scope>NUCLEOTIDE SEQUENCE</scope>
</reference>
<feature type="domain" description="Glucosamine/galactosamine-6-phosphate isomerase" evidence="2">
    <location>
        <begin position="13"/>
        <end position="232"/>
    </location>
</feature>
<dbReference type="PANTHER" id="PTHR11054">
    <property type="entry name" value="6-PHOSPHOGLUCONOLACTONASE"/>
    <property type="match status" value="1"/>
</dbReference>
<gene>
    <name evidence="3" type="ORF">MNBD_UNCLBAC01-2067</name>
</gene>
<keyword evidence="3" id="KW-0378">Hydrolase</keyword>
<dbReference type="CDD" id="cd01400">
    <property type="entry name" value="6PGL"/>
    <property type="match status" value="1"/>
</dbReference>
<dbReference type="SUPFAM" id="SSF100950">
    <property type="entry name" value="NagB/RpiA/CoA transferase-like"/>
    <property type="match status" value="1"/>
</dbReference>
<dbReference type="EMBL" id="UOGJ01000029">
    <property type="protein sequence ID" value="VAX35097.1"/>
    <property type="molecule type" value="Genomic_DNA"/>
</dbReference>
<dbReference type="NCBIfam" id="TIGR01198">
    <property type="entry name" value="pgl"/>
    <property type="match status" value="1"/>
</dbReference>
<dbReference type="InterPro" id="IPR039104">
    <property type="entry name" value="6PGL"/>
</dbReference>
<dbReference type="AlphaFoldDB" id="A0A3B1E0P1"/>
<proteinExistence type="inferred from homology"/>
<comment type="similarity">
    <text evidence="1">Belongs to the glucosamine/galactosamine-6-phosphate isomerase family. 6-phosphogluconolactonase subfamily.</text>
</comment>
<dbReference type="InterPro" id="IPR006148">
    <property type="entry name" value="Glc/Gal-6P_isomerase"/>
</dbReference>
<dbReference type="InterPro" id="IPR005900">
    <property type="entry name" value="6-phosphogluconolactonase_DevB"/>
</dbReference>
<sequence length="260" mass="29432">MMTPPKILVFEDTYSLTNHFLKQWIDIVHQALDARGQFTVALSGGRTPIELYCKFSALKNFELWRNSHVFLTDERFVALDACDSNFGMIKKNLFDYIDIPSKNIHPVDTTQKDVSAASQSYEKHLRKFFNINGDGLPAFDLMLLGIGENDGHTASLFPESEDMYEANKWVLGVEKEYLSRQRISLTFPVINNTRNIMFLACGEHKASIVKRVLECDQSLPASLVSPVCGQLTFLLDRKAAKELPYQNSHIHEGDAVVVTL</sequence>
<dbReference type="Gene3D" id="3.40.50.1360">
    <property type="match status" value="1"/>
</dbReference>
<evidence type="ECO:0000256" key="1">
    <source>
        <dbReference type="ARBA" id="ARBA00010662"/>
    </source>
</evidence>
<dbReference type="GO" id="GO:0006098">
    <property type="term" value="P:pentose-phosphate shunt"/>
    <property type="evidence" value="ECO:0007669"/>
    <property type="project" value="InterPro"/>
</dbReference>
<dbReference type="InterPro" id="IPR037171">
    <property type="entry name" value="NagB/RpiA_transferase-like"/>
</dbReference>
<evidence type="ECO:0000259" key="2">
    <source>
        <dbReference type="Pfam" id="PF01182"/>
    </source>
</evidence>
<dbReference type="GO" id="GO:0005975">
    <property type="term" value="P:carbohydrate metabolic process"/>
    <property type="evidence" value="ECO:0007669"/>
    <property type="project" value="InterPro"/>
</dbReference>
<organism evidence="3">
    <name type="scientific">hydrothermal vent metagenome</name>
    <dbReference type="NCBI Taxonomy" id="652676"/>
    <lineage>
        <taxon>unclassified sequences</taxon>
        <taxon>metagenomes</taxon>
        <taxon>ecological metagenomes</taxon>
    </lineage>
</organism>
<evidence type="ECO:0000313" key="3">
    <source>
        <dbReference type="EMBL" id="VAX35097.1"/>
    </source>
</evidence>
<protein>
    <submittedName>
        <fullName evidence="3">6-phosphogluconolactonase, eukaryotic type</fullName>
        <ecNumber evidence="3">3.1.1.31</ecNumber>
    </submittedName>
</protein>
<accession>A0A3B1E0P1</accession>
<dbReference type="Pfam" id="PF01182">
    <property type="entry name" value="Glucosamine_iso"/>
    <property type="match status" value="1"/>
</dbReference>